<comment type="pathway">
    <text evidence="9">Porphyrin-containing compound metabolism; siroheme biosynthesis; precorrin-2 from uroporphyrinogen III: step 1/1.</text>
</comment>
<evidence type="ECO:0000256" key="10">
    <source>
        <dbReference type="ARBA" id="ARBA00047561"/>
    </source>
</evidence>
<evidence type="ECO:0000256" key="5">
    <source>
        <dbReference type="ARBA" id="ARBA00022691"/>
    </source>
</evidence>
<keyword evidence="7" id="KW-0520">NAD</keyword>
<dbReference type="InterPro" id="IPR028281">
    <property type="entry name" value="Sirohaem_synthase_central"/>
</dbReference>
<dbReference type="Pfam" id="PF14824">
    <property type="entry name" value="Sirohm_synth_M"/>
    <property type="match status" value="1"/>
</dbReference>
<dbReference type="PANTHER" id="PTHR45790:SF3">
    <property type="entry name" value="S-ADENOSYL-L-METHIONINE-DEPENDENT UROPORPHYRINOGEN III METHYLTRANSFERASE, CHLOROPLASTIC"/>
    <property type="match status" value="1"/>
</dbReference>
<dbReference type="Gene3D" id="3.40.50.720">
    <property type="entry name" value="NAD(P)-binding Rossmann-like Domain"/>
    <property type="match status" value="1"/>
</dbReference>
<accession>A0A3D8I360</accession>
<evidence type="ECO:0000256" key="2">
    <source>
        <dbReference type="ARBA" id="ARBA00005879"/>
    </source>
</evidence>
<dbReference type="GO" id="GO:0009236">
    <property type="term" value="P:cobalamin biosynthetic process"/>
    <property type="evidence" value="ECO:0007669"/>
    <property type="project" value="InterPro"/>
</dbReference>
<evidence type="ECO:0000256" key="11">
    <source>
        <dbReference type="PIRSR" id="PIRSR036426-1"/>
    </source>
</evidence>
<dbReference type="NCBIfam" id="TIGR01470">
    <property type="entry name" value="cysG_Nterm"/>
    <property type="match status" value="1"/>
</dbReference>
<evidence type="ECO:0000256" key="4">
    <source>
        <dbReference type="ARBA" id="ARBA00022679"/>
    </source>
</evidence>
<reference evidence="14 15" key="1">
    <citation type="submission" date="2018-04" db="EMBL/GenBank/DDBJ databases">
        <title>Novel Campyloabacter and Helicobacter Species and Strains.</title>
        <authorList>
            <person name="Mannion A.J."/>
            <person name="Shen Z."/>
            <person name="Fox J.G."/>
        </authorList>
    </citation>
    <scope>NUCLEOTIDE SEQUENCE [LARGE SCALE GENOMIC DNA]</scope>
    <source>
        <strain evidence="14 15">MIT 98-6070</strain>
    </source>
</reference>
<dbReference type="InterPro" id="IPR000878">
    <property type="entry name" value="4pyrrol_Mease"/>
</dbReference>
<protein>
    <submittedName>
        <fullName evidence="14">Uroporphyrinogen-III C-methyltransferase</fullName>
    </submittedName>
</protein>
<name>A0A3D8I360_9HELI</name>
<organism evidence="14 15">
    <name type="scientific">Helicobacter marmotae</name>
    <dbReference type="NCBI Taxonomy" id="152490"/>
    <lineage>
        <taxon>Bacteria</taxon>
        <taxon>Pseudomonadati</taxon>
        <taxon>Campylobacterota</taxon>
        <taxon>Epsilonproteobacteria</taxon>
        <taxon>Campylobacterales</taxon>
        <taxon>Helicobacteraceae</taxon>
        <taxon>Helicobacter</taxon>
    </lineage>
</organism>
<dbReference type="InterPro" id="IPR006367">
    <property type="entry name" value="Sirohaem_synthase_N"/>
</dbReference>
<dbReference type="InterPro" id="IPR014777">
    <property type="entry name" value="4pyrrole_Mease_sub1"/>
</dbReference>
<dbReference type="Pfam" id="PF00590">
    <property type="entry name" value="TP_methylase"/>
    <property type="match status" value="1"/>
</dbReference>
<evidence type="ECO:0000256" key="3">
    <source>
        <dbReference type="ARBA" id="ARBA00022603"/>
    </source>
</evidence>
<comment type="catalytic activity">
    <reaction evidence="10">
        <text>precorrin-2 + NAD(+) = sirohydrochlorin + NADH + 2 H(+)</text>
        <dbReference type="Rhea" id="RHEA:15613"/>
        <dbReference type="ChEBI" id="CHEBI:15378"/>
        <dbReference type="ChEBI" id="CHEBI:57540"/>
        <dbReference type="ChEBI" id="CHEBI:57945"/>
        <dbReference type="ChEBI" id="CHEBI:58351"/>
        <dbReference type="ChEBI" id="CHEBI:58827"/>
        <dbReference type="EC" id="1.3.1.76"/>
    </reaction>
</comment>
<dbReference type="UniPathway" id="UPA00262">
    <property type="reaction ID" value="UER00222"/>
</dbReference>
<dbReference type="GO" id="GO:0004851">
    <property type="term" value="F:uroporphyrin-III C-methyltransferase activity"/>
    <property type="evidence" value="ECO:0007669"/>
    <property type="project" value="InterPro"/>
</dbReference>
<dbReference type="SUPFAM" id="SSF75615">
    <property type="entry name" value="Siroheme synthase middle domains-like"/>
    <property type="match status" value="1"/>
</dbReference>
<dbReference type="Gene3D" id="3.30.160.110">
    <property type="entry name" value="Siroheme synthase, domain 2"/>
    <property type="match status" value="1"/>
</dbReference>
<evidence type="ECO:0000259" key="12">
    <source>
        <dbReference type="Pfam" id="PF00590"/>
    </source>
</evidence>
<keyword evidence="6" id="KW-0560">Oxidoreductase</keyword>
<dbReference type="FunFam" id="3.40.1010.10:FF:000001">
    <property type="entry name" value="Siroheme synthase"/>
    <property type="match status" value="1"/>
</dbReference>
<dbReference type="InterPro" id="IPR036291">
    <property type="entry name" value="NAD(P)-bd_dom_sf"/>
</dbReference>
<dbReference type="AlphaFoldDB" id="A0A3D8I360"/>
<comment type="pathway">
    <text evidence="1">Porphyrin-containing compound metabolism; siroheme biosynthesis; sirohydrochlorin from precorrin-2: step 1/1.</text>
</comment>
<evidence type="ECO:0000313" key="15">
    <source>
        <dbReference type="Proteomes" id="UP000256599"/>
    </source>
</evidence>
<dbReference type="SUPFAM" id="SSF51735">
    <property type="entry name" value="NAD(P)-binding Rossmann-fold domains"/>
    <property type="match status" value="1"/>
</dbReference>
<feature type="active site" description="Proton acceptor" evidence="11">
    <location>
        <position position="241"/>
    </location>
</feature>
<keyword evidence="3 14" id="KW-0489">Methyltransferase</keyword>
<dbReference type="PANTHER" id="PTHR45790">
    <property type="entry name" value="SIROHEME SYNTHASE-RELATED"/>
    <property type="match status" value="1"/>
</dbReference>
<dbReference type="InterPro" id="IPR014776">
    <property type="entry name" value="4pyrrole_Mease_sub2"/>
</dbReference>
<sequence>MGDNKLLKQDAKNVLPIALTPKKTLLIGAGAVAKQKYQVLKEAGFEIQICAKEIKDAFFSPLSEDIVFAHFGMSEEMGYTIMDREWHEDISDFISKRGFGLVVDASGDGALGQFLFAYRRKGGYLLNVVDMPHLCDFYFGAITRKGEVSVLVSSNGASPLLAQNIRDKIATLLPKAIASFSYMLQKSRTKPLGAQAKQSIRALCKENLGKVFIIGCGPNKLSSLTLKAFESLSLLDVALLDNLVGEEIWAYLEHLGVECINVGKAKGKHSFKQEAINALMLQYAREGKCVGRLKGGDPALFGRVWEEVSFLQKQGVECECIAGLSSSLCGALSAGIVPTLRGVSSGVLIVSAHLRENIFHAEWLTWLLNSPFTFIVMMAHSFASRIVAYAKDLGISLSIPAAFVSQVDCREQKAVIGSLGQLEQMAAMVERPAILILGEAVKSSLSMPYAGQRIVLPPLKQDFALGTKLRLNAQNDVNNARIMQEV</sequence>
<evidence type="ECO:0000256" key="9">
    <source>
        <dbReference type="ARBA" id="ARBA00025705"/>
    </source>
</evidence>
<feature type="domain" description="Tetrapyrrole methylase" evidence="12">
    <location>
        <begin position="210"/>
        <end position="422"/>
    </location>
</feature>
<dbReference type="OrthoDB" id="9815856at2"/>
<evidence type="ECO:0000259" key="13">
    <source>
        <dbReference type="Pfam" id="PF14824"/>
    </source>
</evidence>
<feature type="domain" description="Siroheme synthase central" evidence="13">
    <location>
        <begin position="146"/>
        <end position="170"/>
    </location>
</feature>
<dbReference type="GO" id="GO:0043115">
    <property type="term" value="F:precorrin-2 dehydrogenase activity"/>
    <property type="evidence" value="ECO:0007669"/>
    <property type="project" value="UniProtKB-EC"/>
</dbReference>
<evidence type="ECO:0000256" key="6">
    <source>
        <dbReference type="ARBA" id="ARBA00023002"/>
    </source>
</evidence>
<keyword evidence="4 14" id="KW-0808">Transferase</keyword>
<dbReference type="Pfam" id="PF13241">
    <property type="entry name" value="NAD_binding_7"/>
    <property type="match status" value="1"/>
</dbReference>
<keyword evidence="8" id="KW-0627">Porphyrin biosynthesis</keyword>
<dbReference type="Gene3D" id="3.30.950.10">
    <property type="entry name" value="Methyltransferase, Cobalt-precorrin-4 Transmethylase, Domain 2"/>
    <property type="match status" value="1"/>
</dbReference>
<comment type="caution">
    <text evidence="14">The sequence shown here is derived from an EMBL/GenBank/DDBJ whole genome shotgun (WGS) entry which is preliminary data.</text>
</comment>
<evidence type="ECO:0000256" key="1">
    <source>
        <dbReference type="ARBA" id="ARBA00005010"/>
    </source>
</evidence>
<evidence type="ECO:0000256" key="7">
    <source>
        <dbReference type="ARBA" id="ARBA00023027"/>
    </source>
</evidence>
<dbReference type="GO" id="GO:0051266">
    <property type="term" value="F:sirohydrochlorin ferrochelatase activity"/>
    <property type="evidence" value="ECO:0007669"/>
    <property type="project" value="InterPro"/>
</dbReference>
<evidence type="ECO:0000256" key="8">
    <source>
        <dbReference type="ARBA" id="ARBA00023244"/>
    </source>
</evidence>
<dbReference type="InterPro" id="IPR012409">
    <property type="entry name" value="Sirohaem_synth"/>
</dbReference>
<feature type="active site" description="Proton donor" evidence="11">
    <location>
        <position position="264"/>
    </location>
</feature>
<evidence type="ECO:0000313" key="14">
    <source>
        <dbReference type="EMBL" id="RDU59552.1"/>
    </source>
</evidence>
<gene>
    <name evidence="14" type="ORF">CQA63_06510</name>
</gene>
<keyword evidence="5" id="KW-0949">S-adenosyl-L-methionine</keyword>
<dbReference type="Proteomes" id="UP000256599">
    <property type="component" value="Unassembled WGS sequence"/>
</dbReference>
<dbReference type="RefSeq" id="WP_104699741.1">
    <property type="nucleotide sequence ID" value="NZ_FZPP01000014.1"/>
</dbReference>
<keyword evidence="15" id="KW-1185">Reference proteome</keyword>
<dbReference type="GO" id="GO:0051287">
    <property type="term" value="F:NAD binding"/>
    <property type="evidence" value="ECO:0007669"/>
    <property type="project" value="InterPro"/>
</dbReference>
<dbReference type="EMBL" id="NXLR01000011">
    <property type="protein sequence ID" value="RDU59552.1"/>
    <property type="molecule type" value="Genomic_DNA"/>
</dbReference>
<dbReference type="PIRSF" id="PIRSF036426">
    <property type="entry name" value="Sirohaem_synth"/>
    <property type="match status" value="1"/>
</dbReference>
<dbReference type="GO" id="GO:0032259">
    <property type="term" value="P:methylation"/>
    <property type="evidence" value="ECO:0007669"/>
    <property type="project" value="UniProtKB-KW"/>
</dbReference>
<dbReference type="SUPFAM" id="SSF53790">
    <property type="entry name" value="Tetrapyrrole methylase"/>
    <property type="match status" value="1"/>
</dbReference>
<dbReference type="GO" id="GO:0019354">
    <property type="term" value="P:siroheme biosynthetic process"/>
    <property type="evidence" value="ECO:0007669"/>
    <property type="project" value="UniProtKB-UniPathway"/>
</dbReference>
<dbReference type="InterPro" id="IPR050161">
    <property type="entry name" value="Siro_Cobalamin_biosynth"/>
</dbReference>
<dbReference type="InterPro" id="IPR035996">
    <property type="entry name" value="4pyrrol_Methylase_sf"/>
</dbReference>
<dbReference type="Gene3D" id="3.40.1010.10">
    <property type="entry name" value="Cobalt-precorrin-4 Transmethylase, Domain 1"/>
    <property type="match status" value="1"/>
</dbReference>
<proteinExistence type="inferred from homology"/>
<comment type="similarity">
    <text evidence="2">Belongs to the precorrin methyltransferase family.</text>
</comment>